<protein>
    <recommendedName>
        <fullName evidence="3">2-phospho-L-lactate transferase</fullName>
        <ecNumber evidence="3">2.7.8.28</ecNumber>
    </recommendedName>
    <alternativeName>
        <fullName evidence="3">EPPG:FO PEP transferase</fullName>
    </alternativeName>
</protein>
<comment type="cofactor">
    <cofactor evidence="3">
        <name>Mg(2+)</name>
        <dbReference type="ChEBI" id="CHEBI:18420"/>
    </cofactor>
</comment>
<comment type="function">
    <text evidence="3">Catalyzes the transfer of the 2-phospholactate moiety from (2S)-lactyl-2-diphospho-5'-guanosine to 7,8-didemethyl-8-hydroxy-5-deazariboflavin (FO) with the formation of oxidized coenzyme F420-0 and GMP.</text>
</comment>
<feature type="binding site" evidence="3">
    <location>
        <position position="88"/>
    </location>
    <ligand>
        <name>7,8-didemethyl-8-hydroxy-5-deazariboflavin</name>
        <dbReference type="ChEBI" id="CHEBI:59904"/>
    </ligand>
</feature>
<dbReference type="Gene3D" id="1.10.8.240">
    <property type="entry name" value="CofD-like domain"/>
    <property type="match status" value="1"/>
</dbReference>
<evidence type="ECO:0000313" key="5">
    <source>
        <dbReference type="Proteomes" id="UP000323439"/>
    </source>
</evidence>
<dbReference type="HAMAP" id="MF_01257">
    <property type="entry name" value="CofD"/>
    <property type="match status" value="1"/>
</dbReference>
<reference evidence="4 5" key="1">
    <citation type="submission" date="2016-10" db="EMBL/GenBank/DDBJ databases">
        <authorList>
            <person name="Varghese N."/>
            <person name="Submissions S."/>
        </authorList>
    </citation>
    <scope>NUCLEOTIDE SEQUENCE [LARGE SCALE GENOMIC DNA]</scope>
    <source>
        <strain evidence="4 5">DSM 16643</strain>
    </source>
</reference>
<evidence type="ECO:0000256" key="3">
    <source>
        <dbReference type="HAMAP-Rule" id="MF_01257"/>
    </source>
</evidence>
<evidence type="ECO:0000313" key="4">
    <source>
        <dbReference type="EMBL" id="SDA42799.1"/>
    </source>
</evidence>
<gene>
    <name evidence="3" type="primary">cofD</name>
    <name evidence="4" type="ORF">SAMN02910315_00476</name>
</gene>
<dbReference type="NCBIfam" id="TIGR01819">
    <property type="entry name" value="F420_cofD"/>
    <property type="match status" value="1"/>
</dbReference>
<dbReference type="Pfam" id="PF01933">
    <property type="entry name" value="CofD"/>
    <property type="match status" value="1"/>
</dbReference>
<dbReference type="GO" id="GO:0052645">
    <property type="term" value="P:F420-0 metabolic process"/>
    <property type="evidence" value="ECO:0007669"/>
    <property type="project" value="UniProtKB-UniRule"/>
</dbReference>
<sequence length="301" mass="32988">MITVLSGGTGTPKLLQGIKELIPHEDISIIVNTLENDYFAGVYVSADIDTVLYTMADMINDETWYGVKGDTFTTHERLEELNCPELLRIGDIDRATKIQKTLLMKTHTLEEAVEIQAKNMGIKSKVIPMSNENSEIKIVTDIGELEFHDFLIKHQSEPEVLDVVFSEVKPAEKVIETIENSDAVIIGPSNPITSILPILSLDGVKDALKDKYVVAVSPIIGNDSVSGPASKFMKALDIEVSSVGVAELYSDFLDAIVIDNKDENLKFSLGKIINKVIITNTIMNSSDAKINLAKNVLDGIV</sequence>
<dbReference type="RefSeq" id="WP_149731116.1">
    <property type="nucleotide sequence ID" value="NZ_FMXB01000003.1"/>
</dbReference>
<dbReference type="InterPro" id="IPR002882">
    <property type="entry name" value="CofD"/>
</dbReference>
<dbReference type="AlphaFoldDB" id="A0A1G5VAD0"/>
<keyword evidence="1 3" id="KW-0808">Transferase</keyword>
<dbReference type="GO" id="GO:0000287">
    <property type="term" value="F:magnesium ion binding"/>
    <property type="evidence" value="ECO:0007669"/>
    <property type="project" value="InterPro"/>
</dbReference>
<dbReference type="STRING" id="230361.sm9_1937"/>
<dbReference type="OrthoDB" id="59563at2157"/>
<accession>A0A1G5VAD0</accession>
<keyword evidence="2 3" id="KW-0460">Magnesium</keyword>
<feature type="binding site" evidence="3">
    <location>
        <position position="49"/>
    </location>
    <ligand>
        <name>7,8-didemethyl-8-hydroxy-5-deazariboflavin</name>
        <dbReference type="ChEBI" id="CHEBI:59904"/>
    </ligand>
</feature>
<dbReference type="PANTHER" id="PTHR43007">
    <property type="entry name" value="2-PHOSPHO-L-LACTATE TRANSFERASE"/>
    <property type="match status" value="1"/>
</dbReference>
<dbReference type="InterPro" id="IPR038136">
    <property type="entry name" value="CofD-like_dom_sf"/>
</dbReference>
<evidence type="ECO:0000256" key="2">
    <source>
        <dbReference type="ARBA" id="ARBA00022842"/>
    </source>
</evidence>
<dbReference type="CDD" id="cd07186">
    <property type="entry name" value="CofD_like"/>
    <property type="match status" value="1"/>
</dbReference>
<comment type="similarity">
    <text evidence="3">Belongs to the CofD family.</text>
</comment>
<dbReference type="PANTHER" id="PTHR43007:SF1">
    <property type="entry name" value="2-PHOSPHO-L-LACTATE TRANSFERASE"/>
    <property type="match status" value="1"/>
</dbReference>
<comment type="subunit">
    <text evidence="3">Homodimer.</text>
</comment>
<dbReference type="EC" id="2.7.8.28" evidence="3"/>
<dbReference type="InterPro" id="IPR010115">
    <property type="entry name" value="FbiA/CofD"/>
</dbReference>
<keyword evidence="5" id="KW-1185">Reference proteome</keyword>
<comment type="pathway">
    <text evidence="3">Cofactor biosynthesis; coenzyme F420 biosynthesis.</text>
</comment>
<dbReference type="Proteomes" id="UP000323439">
    <property type="component" value="Unassembled WGS sequence"/>
</dbReference>
<dbReference type="GO" id="GO:0043743">
    <property type="term" value="F:LPPG:FO 2-phospho-L-lactate transferase activity"/>
    <property type="evidence" value="ECO:0007669"/>
    <property type="project" value="UniProtKB-EC"/>
</dbReference>
<dbReference type="EMBL" id="FMXB01000003">
    <property type="protein sequence ID" value="SDA42799.1"/>
    <property type="molecule type" value="Genomic_DNA"/>
</dbReference>
<dbReference type="SUPFAM" id="SSF142338">
    <property type="entry name" value="CofD-like"/>
    <property type="match status" value="1"/>
</dbReference>
<proteinExistence type="inferred from homology"/>
<organism evidence="4 5">
    <name type="scientific">Methanobrevibacter millerae</name>
    <dbReference type="NCBI Taxonomy" id="230361"/>
    <lineage>
        <taxon>Archaea</taxon>
        <taxon>Methanobacteriati</taxon>
        <taxon>Methanobacteriota</taxon>
        <taxon>Methanomada group</taxon>
        <taxon>Methanobacteria</taxon>
        <taxon>Methanobacteriales</taxon>
        <taxon>Methanobacteriaceae</taxon>
        <taxon>Methanobrevibacter</taxon>
    </lineage>
</organism>
<dbReference type="Gene3D" id="3.40.50.10680">
    <property type="entry name" value="CofD-like domains"/>
    <property type="match status" value="1"/>
</dbReference>
<comment type="catalytic activity">
    <reaction evidence="3">
        <text>(2S)-lactyl-2-diphospho-5'-guanosine + 7,8-didemethyl-8-hydroxy-5-deazariboflavin = oxidized coenzyme F420-0 + GMP + H(+)</text>
        <dbReference type="Rhea" id="RHEA:63444"/>
        <dbReference type="ChEBI" id="CHEBI:15378"/>
        <dbReference type="ChEBI" id="CHEBI:58115"/>
        <dbReference type="ChEBI" id="CHEBI:59435"/>
        <dbReference type="ChEBI" id="CHEBI:59904"/>
        <dbReference type="ChEBI" id="CHEBI:59907"/>
        <dbReference type="EC" id="2.7.8.28"/>
    </reaction>
</comment>
<name>A0A1G5VAD0_9EURY</name>
<dbReference type="UniPathway" id="UPA00071"/>
<evidence type="ECO:0000256" key="1">
    <source>
        <dbReference type="ARBA" id="ARBA00022679"/>
    </source>
</evidence>